<evidence type="ECO:0000256" key="1">
    <source>
        <dbReference type="SAM" id="Phobius"/>
    </source>
</evidence>
<reference evidence="2" key="1">
    <citation type="journal article" date="2020" name="Stud. Mycol.">
        <title>101 Dothideomycetes genomes: a test case for predicting lifestyles and emergence of pathogens.</title>
        <authorList>
            <person name="Haridas S."/>
            <person name="Albert R."/>
            <person name="Binder M."/>
            <person name="Bloem J."/>
            <person name="Labutti K."/>
            <person name="Salamov A."/>
            <person name="Andreopoulos B."/>
            <person name="Baker S."/>
            <person name="Barry K."/>
            <person name="Bills G."/>
            <person name="Bluhm B."/>
            <person name="Cannon C."/>
            <person name="Castanera R."/>
            <person name="Culley D."/>
            <person name="Daum C."/>
            <person name="Ezra D."/>
            <person name="Gonzalez J."/>
            <person name="Henrissat B."/>
            <person name="Kuo A."/>
            <person name="Liang C."/>
            <person name="Lipzen A."/>
            <person name="Lutzoni F."/>
            <person name="Magnuson J."/>
            <person name="Mondo S."/>
            <person name="Nolan M."/>
            <person name="Ohm R."/>
            <person name="Pangilinan J."/>
            <person name="Park H.-J."/>
            <person name="Ramirez L."/>
            <person name="Alfaro M."/>
            <person name="Sun H."/>
            <person name="Tritt A."/>
            <person name="Yoshinaga Y."/>
            <person name="Zwiers L.-H."/>
            <person name="Turgeon B."/>
            <person name="Goodwin S."/>
            <person name="Spatafora J."/>
            <person name="Crous P."/>
            <person name="Grigoriev I."/>
        </authorList>
    </citation>
    <scope>NUCLEOTIDE SEQUENCE</scope>
    <source>
        <strain evidence="2">CBS 122368</strain>
    </source>
</reference>
<feature type="transmembrane region" description="Helical" evidence="1">
    <location>
        <begin position="63"/>
        <end position="83"/>
    </location>
</feature>
<dbReference type="Proteomes" id="UP000800094">
    <property type="component" value="Unassembled WGS sequence"/>
</dbReference>
<dbReference type="AlphaFoldDB" id="A0A6A6IDY7"/>
<protein>
    <submittedName>
        <fullName evidence="2">Uncharacterized protein</fullName>
    </submittedName>
</protein>
<proteinExistence type="predicted"/>
<gene>
    <name evidence="2" type="ORF">BU26DRAFT_551609</name>
</gene>
<keyword evidence="1" id="KW-0472">Membrane</keyword>
<evidence type="ECO:0000313" key="3">
    <source>
        <dbReference type="Proteomes" id="UP000800094"/>
    </source>
</evidence>
<dbReference type="GeneID" id="54585440"/>
<dbReference type="OrthoDB" id="3772810at2759"/>
<accession>A0A6A6IDY7</accession>
<dbReference type="EMBL" id="ML987196">
    <property type="protein sequence ID" value="KAF2248268.1"/>
    <property type="molecule type" value="Genomic_DNA"/>
</dbReference>
<organism evidence="2 3">
    <name type="scientific">Trematosphaeria pertusa</name>
    <dbReference type="NCBI Taxonomy" id="390896"/>
    <lineage>
        <taxon>Eukaryota</taxon>
        <taxon>Fungi</taxon>
        <taxon>Dikarya</taxon>
        <taxon>Ascomycota</taxon>
        <taxon>Pezizomycotina</taxon>
        <taxon>Dothideomycetes</taxon>
        <taxon>Pleosporomycetidae</taxon>
        <taxon>Pleosporales</taxon>
        <taxon>Massarineae</taxon>
        <taxon>Trematosphaeriaceae</taxon>
        <taxon>Trematosphaeria</taxon>
    </lineage>
</organism>
<keyword evidence="1" id="KW-1133">Transmembrane helix</keyword>
<sequence length="290" mass="32307">MITASRHLVYSSFKLDATLGKHCLLNLDSSPSHGFPRNLTLFRPNSVHLAENRRRDLDKTKTILATPAVKMLGTLLVICALLTPSALTYPYLNVTAAPEQPPFAPNISTTCRIYYPELRVMNSQYPSYDDSPLHGATDFFMLLRQRADTFQIATRVQFTGISLGPDASCSLVLQLAAHDLQKVLGPSPVFNVYQVEREAGSAAMWDTYEARNFTETLPMFGQVNGTEPARYMQWKYHGGLYQIGNAKCNDTLTFQMGMAFDGGDQVNYWDFTNVAPPETPVQGFRLMAGC</sequence>
<name>A0A6A6IDY7_9PLEO</name>
<dbReference type="RefSeq" id="XP_033683272.1">
    <property type="nucleotide sequence ID" value="XM_033832110.1"/>
</dbReference>
<evidence type="ECO:0000313" key="2">
    <source>
        <dbReference type="EMBL" id="KAF2248268.1"/>
    </source>
</evidence>
<keyword evidence="1" id="KW-0812">Transmembrane</keyword>
<keyword evidence="3" id="KW-1185">Reference proteome</keyword>